<feature type="signal peptide" evidence="1">
    <location>
        <begin position="1"/>
        <end position="19"/>
    </location>
</feature>
<evidence type="ECO:0000313" key="2">
    <source>
        <dbReference type="EMBL" id="MFC0711963.1"/>
    </source>
</evidence>
<dbReference type="RefSeq" id="WP_376949144.1">
    <property type="nucleotide sequence ID" value="NZ_CP171449.1"/>
</dbReference>
<feature type="chain" id="PRO_5045494857" evidence="1">
    <location>
        <begin position="20"/>
        <end position="189"/>
    </location>
</feature>
<dbReference type="InterPro" id="IPR021253">
    <property type="entry name" value="ZrgA-like"/>
</dbReference>
<sequence>MHRLLFALLLALLAAFAQAEDDHHHHDAAHHHESARETSLAAHEHGSAQLNLALDNDALEIELISPAMNLLGFEHAAHSAEERARVDAVRTRLERPLELFGVPAAAGCQIRERSLHGAHFEATGNDDWEHSEIEARYHLQCAAPEALQSLNLAALFGTFPATQKIQVQLIGPRGQQGQELSPERSGLTF</sequence>
<gene>
    <name evidence="2" type="ORF">ACFFGX_21255</name>
</gene>
<evidence type="ECO:0000313" key="3">
    <source>
        <dbReference type="Proteomes" id="UP001589891"/>
    </source>
</evidence>
<accession>A0ABV6SS00</accession>
<proteinExistence type="predicted"/>
<comment type="caution">
    <text evidence="2">The sequence shown here is derived from an EMBL/GenBank/DDBJ whole genome shotgun (WGS) entry which is preliminary data.</text>
</comment>
<keyword evidence="3" id="KW-1185">Reference proteome</keyword>
<reference evidence="2 3" key="1">
    <citation type="submission" date="2024-09" db="EMBL/GenBank/DDBJ databases">
        <authorList>
            <person name="Sun Q."/>
            <person name="Mori K."/>
        </authorList>
    </citation>
    <scope>NUCLEOTIDE SEQUENCE [LARGE SCALE GENOMIC DNA]</scope>
    <source>
        <strain evidence="2 3">NCAIM B.01794</strain>
    </source>
</reference>
<protein>
    <submittedName>
        <fullName evidence="2">DUF2796 domain-containing protein</fullName>
    </submittedName>
</protein>
<dbReference type="EMBL" id="JBHLSS010000141">
    <property type="protein sequence ID" value="MFC0711963.1"/>
    <property type="molecule type" value="Genomic_DNA"/>
</dbReference>
<keyword evidence="1" id="KW-0732">Signal</keyword>
<dbReference type="Pfam" id="PF10986">
    <property type="entry name" value="ZrgA"/>
    <property type="match status" value="1"/>
</dbReference>
<dbReference type="Proteomes" id="UP001589891">
    <property type="component" value="Unassembled WGS sequence"/>
</dbReference>
<evidence type="ECO:0000256" key="1">
    <source>
        <dbReference type="SAM" id="SignalP"/>
    </source>
</evidence>
<name>A0ABV6SS00_AZOPA</name>
<organism evidence="2 3">
    <name type="scientific">Azorhizophilus paspali</name>
    <name type="common">Azotobacter paspali</name>
    <dbReference type="NCBI Taxonomy" id="69963"/>
    <lineage>
        <taxon>Bacteria</taxon>
        <taxon>Pseudomonadati</taxon>
        <taxon>Pseudomonadota</taxon>
        <taxon>Gammaproteobacteria</taxon>
        <taxon>Pseudomonadales</taxon>
        <taxon>Pseudomonadaceae</taxon>
        <taxon>Azorhizophilus</taxon>
    </lineage>
</organism>